<protein>
    <submittedName>
        <fullName evidence="7">Transcription regulator hth arac- type</fullName>
    </submittedName>
</protein>
<accession>A0A498R6L0</accession>
<evidence type="ECO:0000256" key="3">
    <source>
        <dbReference type="ARBA" id="ARBA00023163"/>
    </source>
</evidence>
<dbReference type="Pfam" id="PF12833">
    <property type="entry name" value="HTH_18"/>
    <property type="match status" value="1"/>
</dbReference>
<gene>
    <name evidence="7" type="ORF">LUCI_3628</name>
</gene>
<reference evidence="7 8" key="1">
    <citation type="submission" date="2018-06" db="EMBL/GenBank/DDBJ databases">
        <authorList>
            <person name="Strepis N."/>
        </authorList>
    </citation>
    <scope>NUCLEOTIDE SEQUENCE [LARGE SCALE GENOMIC DNA]</scope>
    <source>
        <strain evidence="7">LUCI</strain>
    </source>
</reference>
<sequence length="345" mass="39261">MYSVLIVDEEQEDRARLQAILKQSALPVAEVREAANGEEALVLLSRNPADAVITDIHMPKMDGLDLCARVHKLWPDCALFMLVGYDDFEYAEGALGLGIQGYISKPVTPSMVLRTIAQSLGSGQVAEEQSSYIPFSVLEGALQLLDRGVWEDSEPELDEACRLLFKNFGVCSLAYCRRTAEELFHILVGKLSQRMGYALDIQLPPFTGRTHNELYQWFLDTEQLIIRMIRNRKRNADYNLIHMAKNYVKENYNSEVSLVEVSRKVGLNASYFSQLFKAQTGQTFVHYRSKVRMQKAMEFLSCPEKTVTEVTFEVGYRDITHFIRTFKKYTGLSPSQFRLQNGIGL</sequence>
<evidence type="ECO:0000256" key="4">
    <source>
        <dbReference type="PROSITE-ProRule" id="PRU00169"/>
    </source>
</evidence>
<dbReference type="SMART" id="SM00448">
    <property type="entry name" value="REC"/>
    <property type="match status" value="1"/>
</dbReference>
<feature type="domain" description="Response regulatory" evidence="6">
    <location>
        <begin position="3"/>
        <end position="120"/>
    </location>
</feature>
<dbReference type="Proteomes" id="UP000277811">
    <property type="component" value="Unassembled WGS sequence"/>
</dbReference>
<dbReference type="EMBL" id="UPPP01000088">
    <property type="protein sequence ID" value="VBB08356.1"/>
    <property type="molecule type" value="Genomic_DNA"/>
</dbReference>
<dbReference type="SUPFAM" id="SSF46689">
    <property type="entry name" value="Homeodomain-like"/>
    <property type="match status" value="2"/>
</dbReference>
<dbReference type="SMART" id="SM00342">
    <property type="entry name" value="HTH_ARAC"/>
    <property type="match status" value="1"/>
</dbReference>
<evidence type="ECO:0000259" key="5">
    <source>
        <dbReference type="PROSITE" id="PS01124"/>
    </source>
</evidence>
<name>A0A498R6L0_9FIRM</name>
<dbReference type="CDD" id="cd17536">
    <property type="entry name" value="REC_YesN-like"/>
    <property type="match status" value="1"/>
</dbReference>
<dbReference type="InterPro" id="IPR020449">
    <property type="entry name" value="Tscrpt_reg_AraC-type_HTH"/>
</dbReference>
<dbReference type="PROSITE" id="PS00041">
    <property type="entry name" value="HTH_ARAC_FAMILY_1"/>
    <property type="match status" value="1"/>
</dbReference>
<dbReference type="GO" id="GO:0000160">
    <property type="term" value="P:phosphorelay signal transduction system"/>
    <property type="evidence" value="ECO:0007669"/>
    <property type="project" value="InterPro"/>
</dbReference>
<feature type="modified residue" description="4-aspartylphosphate" evidence="4">
    <location>
        <position position="55"/>
    </location>
</feature>
<dbReference type="SUPFAM" id="SSF52172">
    <property type="entry name" value="CheY-like"/>
    <property type="match status" value="1"/>
</dbReference>
<dbReference type="PROSITE" id="PS50110">
    <property type="entry name" value="RESPONSE_REGULATORY"/>
    <property type="match status" value="1"/>
</dbReference>
<dbReference type="PROSITE" id="PS01124">
    <property type="entry name" value="HTH_ARAC_FAMILY_2"/>
    <property type="match status" value="1"/>
</dbReference>
<dbReference type="InterPro" id="IPR009057">
    <property type="entry name" value="Homeodomain-like_sf"/>
</dbReference>
<evidence type="ECO:0000259" key="6">
    <source>
        <dbReference type="PROSITE" id="PS50110"/>
    </source>
</evidence>
<evidence type="ECO:0000313" key="8">
    <source>
        <dbReference type="Proteomes" id="UP000277811"/>
    </source>
</evidence>
<keyword evidence="2" id="KW-0238">DNA-binding</keyword>
<dbReference type="Gene3D" id="3.40.50.2300">
    <property type="match status" value="1"/>
</dbReference>
<dbReference type="PRINTS" id="PR00032">
    <property type="entry name" value="HTHARAC"/>
</dbReference>
<dbReference type="OrthoDB" id="9791615at2"/>
<dbReference type="PANTHER" id="PTHR43280:SF2">
    <property type="entry name" value="HTH-TYPE TRANSCRIPTIONAL REGULATOR EXSA"/>
    <property type="match status" value="1"/>
</dbReference>
<dbReference type="Pfam" id="PF00072">
    <property type="entry name" value="Response_reg"/>
    <property type="match status" value="1"/>
</dbReference>
<keyword evidence="1" id="KW-0805">Transcription regulation</keyword>
<keyword evidence="3" id="KW-0804">Transcription</keyword>
<dbReference type="GO" id="GO:0043565">
    <property type="term" value="F:sequence-specific DNA binding"/>
    <property type="evidence" value="ECO:0007669"/>
    <property type="project" value="InterPro"/>
</dbReference>
<dbReference type="Gene3D" id="1.10.10.60">
    <property type="entry name" value="Homeodomain-like"/>
    <property type="match status" value="2"/>
</dbReference>
<organism evidence="7 8">
    <name type="scientific">Lucifera butyrica</name>
    <dbReference type="NCBI Taxonomy" id="1351585"/>
    <lineage>
        <taxon>Bacteria</taxon>
        <taxon>Bacillati</taxon>
        <taxon>Bacillota</taxon>
        <taxon>Negativicutes</taxon>
        <taxon>Veillonellales</taxon>
        <taxon>Veillonellaceae</taxon>
        <taxon>Lucifera</taxon>
    </lineage>
</organism>
<dbReference type="PANTHER" id="PTHR43280">
    <property type="entry name" value="ARAC-FAMILY TRANSCRIPTIONAL REGULATOR"/>
    <property type="match status" value="1"/>
</dbReference>
<proteinExistence type="predicted"/>
<dbReference type="InterPro" id="IPR018062">
    <property type="entry name" value="HTH_AraC-typ_CS"/>
</dbReference>
<feature type="domain" description="HTH araC/xylS-type" evidence="5">
    <location>
        <begin position="242"/>
        <end position="340"/>
    </location>
</feature>
<dbReference type="InterPro" id="IPR001789">
    <property type="entry name" value="Sig_transdc_resp-reg_receiver"/>
</dbReference>
<keyword evidence="4" id="KW-0597">Phosphoprotein</keyword>
<dbReference type="AlphaFoldDB" id="A0A498R6L0"/>
<evidence type="ECO:0000256" key="2">
    <source>
        <dbReference type="ARBA" id="ARBA00023125"/>
    </source>
</evidence>
<dbReference type="InterPro" id="IPR018060">
    <property type="entry name" value="HTH_AraC"/>
</dbReference>
<dbReference type="InterPro" id="IPR011006">
    <property type="entry name" value="CheY-like_superfamily"/>
</dbReference>
<dbReference type="RefSeq" id="WP_122629261.1">
    <property type="nucleotide sequence ID" value="NZ_UPPP01000088.1"/>
</dbReference>
<dbReference type="GO" id="GO:0003700">
    <property type="term" value="F:DNA-binding transcription factor activity"/>
    <property type="evidence" value="ECO:0007669"/>
    <property type="project" value="InterPro"/>
</dbReference>
<keyword evidence="8" id="KW-1185">Reference proteome</keyword>
<evidence type="ECO:0000256" key="1">
    <source>
        <dbReference type="ARBA" id="ARBA00023015"/>
    </source>
</evidence>
<evidence type="ECO:0000313" key="7">
    <source>
        <dbReference type="EMBL" id="VBB08356.1"/>
    </source>
</evidence>